<keyword evidence="2 4" id="KW-0560">Oxidoreductase</keyword>
<dbReference type="Pfam" id="PF00171">
    <property type="entry name" value="Aldedh"/>
    <property type="match status" value="1"/>
</dbReference>
<dbReference type="FunFam" id="3.40.309.10:FF:000004">
    <property type="entry name" value="Succinate-semialdehyde dehydrogenase I"/>
    <property type="match status" value="1"/>
</dbReference>
<dbReference type="PANTHER" id="PTHR43353">
    <property type="entry name" value="SUCCINATE-SEMIALDEHYDE DEHYDROGENASE, MITOCHONDRIAL"/>
    <property type="match status" value="1"/>
</dbReference>
<dbReference type="EMBL" id="PNHK01000003">
    <property type="protein sequence ID" value="PMD05172.1"/>
    <property type="molecule type" value="Genomic_DNA"/>
</dbReference>
<dbReference type="AlphaFoldDB" id="A0A2N6VLZ4"/>
<organism evidence="6 7">
    <name type="scientific">Brevibacterium paucivorans</name>
    <dbReference type="NCBI Taxonomy" id="170994"/>
    <lineage>
        <taxon>Bacteria</taxon>
        <taxon>Bacillati</taxon>
        <taxon>Actinomycetota</taxon>
        <taxon>Actinomycetes</taxon>
        <taxon>Micrococcales</taxon>
        <taxon>Brevibacteriaceae</taxon>
        <taxon>Brevibacterium</taxon>
    </lineage>
</organism>
<dbReference type="InterPro" id="IPR016163">
    <property type="entry name" value="Ald_DH_C"/>
</dbReference>
<evidence type="ECO:0000313" key="7">
    <source>
        <dbReference type="Proteomes" id="UP000235598"/>
    </source>
</evidence>
<proteinExistence type="inferred from homology"/>
<dbReference type="PANTHER" id="PTHR43353:SF5">
    <property type="entry name" value="SUCCINATE-SEMIALDEHYDE DEHYDROGENASE, MITOCHONDRIAL"/>
    <property type="match status" value="1"/>
</dbReference>
<dbReference type="InterPro" id="IPR050740">
    <property type="entry name" value="Aldehyde_DH_Superfamily"/>
</dbReference>
<dbReference type="InterPro" id="IPR029510">
    <property type="entry name" value="Ald_DH_CS_GLU"/>
</dbReference>
<dbReference type="FunFam" id="3.40.605.10:FF:000026">
    <property type="entry name" value="Aldehyde dehydrogenase, putative"/>
    <property type="match status" value="1"/>
</dbReference>
<dbReference type="CDD" id="cd07103">
    <property type="entry name" value="ALDH_F5_SSADH_GabD"/>
    <property type="match status" value="1"/>
</dbReference>
<feature type="active site" evidence="3">
    <location>
        <position position="257"/>
    </location>
</feature>
<dbReference type="GO" id="GO:0004777">
    <property type="term" value="F:succinate-semialdehyde dehydrogenase (NAD+) activity"/>
    <property type="evidence" value="ECO:0007669"/>
    <property type="project" value="TreeGrafter"/>
</dbReference>
<dbReference type="Gene3D" id="3.40.309.10">
    <property type="entry name" value="Aldehyde Dehydrogenase, Chain A, domain 2"/>
    <property type="match status" value="1"/>
</dbReference>
<evidence type="ECO:0000313" key="6">
    <source>
        <dbReference type="EMBL" id="PMD05172.1"/>
    </source>
</evidence>
<reference evidence="6 7" key="1">
    <citation type="submission" date="2017-09" db="EMBL/GenBank/DDBJ databases">
        <title>Bacterial strain isolated from the female urinary microbiota.</title>
        <authorList>
            <person name="Thomas-White K."/>
            <person name="Kumar N."/>
            <person name="Forster S."/>
            <person name="Putonti C."/>
            <person name="Lawley T."/>
            <person name="Wolfe A.J."/>
        </authorList>
    </citation>
    <scope>NUCLEOTIDE SEQUENCE [LARGE SCALE GENOMIC DNA]</scope>
    <source>
        <strain evidence="6 7">UMB1301</strain>
    </source>
</reference>
<evidence type="ECO:0000256" key="2">
    <source>
        <dbReference type="ARBA" id="ARBA00023002"/>
    </source>
</evidence>
<evidence type="ECO:0000256" key="4">
    <source>
        <dbReference type="RuleBase" id="RU003345"/>
    </source>
</evidence>
<dbReference type="RefSeq" id="WP_102239113.1">
    <property type="nucleotide sequence ID" value="NZ_PNHK01000003.1"/>
</dbReference>
<dbReference type="Gene3D" id="3.40.605.10">
    <property type="entry name" value="Aldehyde Dehydrogenase, Chain A, domain 1"/>
    <property type="match status" value="1"/>
</dbReference>
<comment type="caution">
    <text evidence="6">The sequence shown here is derived from an EMBL/GenBank/DDBJ whole genome shotgun (WGS) entry which is preliminary data.</text>
</comment>
<feature type="domain" description="Aldehyde dehydrogenase" evidence="5">
    <location>
        <begin position="20"/>
        <end position="480"/>
    </location>
</feature>
<dbReference type="GO" id="GO:0009450">
    <property type="term" value="P:gamma-aminobutyric acid catabolic process"/>
    <property type="evidence" value="ECO:0007669"/>
    <property type="project" value="TreeGrafter"/>
</dbReference>
<comment type="similarity">
    <text evidence="1 4">Belongs to the aldehyde dehydrogenase family.</text>
</comment>
<accession>A0A2N6VLZ4</accession>
<dbReference type="SUPFAM" id="SSF53720">
    <property type="entry name" value="ALDH-like"/>
    <property type="match status" value="1"/>
</dbReference>
<evidence type="ECO:0000256" key="3">
    <source>
        <dbReference type="PROSITE-ProRule" id="PRU10007"/>
    </source>
</evidence>
<sequence>MDVQSIIDKVPTGLYINGQWRDAQGGNTFDVENPATGQVIAQVADGTQDDALEAIKVAGDTQKEWAATGPRERSEILRRAYELLMERQDDIAAVMCSEMGKSLTESKGEVAYGAEFFRWFAEEAVRVGGDFTMSTDGKTRLMVSREPVGPCVLVTPWNFPLAMGTRKIGPAIAAGCTMVFKPAKLTPLTSLMLVQALEDAGLPAGVLNVVTSKSASRVVTPWMESGIARKVSFTGSTGVGIGLLEQAAQNVMKSSMELGGNAPFVVCEDADLDAAVEGAMLAKMRNIGEACTAANRFYVHESLAQDFASKMVERMEALKVGNGIEEGVDIGPLVEESARDKVDSLVSDAVSKGAKVATGGKKIDGPGYFYQPTVLTDVPRDADIAVEEIFGPVAPIFTFSTDDEAIEQANSTDFGLAGYIFTQSLDRGLRLSEELQVGMVGLNTGLVSNPAAPFGGVKQSGLGREGSNVGIDEYLEVKYVATPRS</sequence>
<name>A0A2N6VLZ4_9MICO</name>
<gene>
    <name evidence="6" type="ORF">CJ199_08795</name>
</gene>
<dbReference type="InterPro" id="IPR016161">
    <property type="entry name" value="Ald_DH/histidinol_DH"/>
</dbReference>
<dbReference type="Proteomes" id="UP000235598">
    <property type="component" value="Unassembled WGS sequence"/>
</dbReference>
<dbReference type="FunFam" id="3.40.605.10:FF:000007">
    <property type="entry name" value="NAD/NADP-dependent betaine aldehyde dehydrogenase"/>
    <property type="match status" value="1"/>
</dbReference>
<dbReference type="OrthoDB" id="6882680at2"/>
<evidence type="ECO:0000259" key="5">
    <source>
        <dbReference type="Pfam" id="PF00171"/>
    </source>
</evidence>
<evidence type="ECO:0000256" key="1">
    <source>
        <dbReference type="ARBA" id="ARBA00009986"/>
    </source>
</evidence>
<protein>
    <submittedName>
        <fullName evidence="6">NAD-dependent succinate-semialdehyde dehydrogenase</fullName>
    </submittedName>
</protein>
<dbReference type="PROSITE" id="PS00687">
    <property type="entry name" value="ALDEHYDE_DEHYDR_GLU"/>
    <property type="match status" value="1"/>
</dbReference>
<dbReference type="InterPro" id="IPR016162">
    <property type="entry name" value="Ald_DH_N"/>
</dbReference>
<dbReference type="InterPro" id="IPR015590">
    <property type="entry name" value="Aldehyde_DH_dom"/>
</dbReference>